<feature type="transmembrane region" description="Helical" evidence="1">
    <location>
        <begin position="12"/>
        <end position="33"/>
    </location>
</feature>
<dbReference type="EMBL" id="FNBD01000004">
    <property type="protein sequence ID" value="SDE85248.1"/>
    <property type="molecule type" value="Genomic_DNA"/>
</dbReference>
<evidence type="ECO:0000256" key="1">
    <source>
        <dbReference type="SAM" id="Phobius"/>
    </source>
</evidence>
<protein>
    <recommendedName>
        <fullName evidence="4">Tetratricopeptide repeat-containing protein</fullName>
    </recommendedName>
</protein>
<dbReference type="eggNOG" id="COG0457">
    <property type="taxonomic scope" value="Bacteria"/>
</dbReference>
<proteinExistence type="predicted"/>
<dbReference type="Proteomes" id="UP000182114">
    <property type="component" value="Unassembled WGS sequence"/>
</dbReference>
<dbReference type="SUPFAM" id="SSF48452">
    <property type="entry name" value="TPR-like"/>
    <property type="match status" value="1"/>
</dbReference>
<dbReference type="InterPro" id="IPR011990">
    <property type="entry name" value="TPR-like_helical_dom_sf"/>
</dbReference>
<sequence length="163" mass="19073">MSSKIPTVRQTNWFSILPHIGVMWVVILIWQQIDSVDSFLFGAVTYLILSFSLRNLIPRDHRKGIRNNNQENFLAAIKNFEKSYVFFKKYEWIDKYRFLTLLSSSKMSYREMALANIGFCYSQIGDGIKSKVYYERTLKEFPESGLAKSALKMIESVEKNLCE</sequence>
<keyword evidence="1" id="KW-0472">Membrane</keyword>
<feature type="transmembrane region" description="Helical" evidence="1">
    <location>
        <begin position="39"/>
        <end position="57"/>
    </location>
</feature>
<dbReference type="RefSeq" id="WP_074538108.1">
    <property type="nucleotide sequence ID" value="NZ_FNBD01000004.1"/>
</dbReference>
<evidence type="ECO:0008006" key="4">
    <source>
        <dbReference type="Google" id="ProtNLM"/>
    </source>
</evidence>
<keyword evidence="3" id="KW-1185">Reference proteome</keyword>
<accession>A0A1G7GAS4</accession>
<organism evidence="2 3">
    <name type="scientific">Cellulophaga baltica</name>
    <dbReference type="NCBI Taxonomy" id="76594"/>
    <lineage>
        <taxon>Bacteria</taxon>
        <taxon>Pseudomonadati</taxon>
        <taxon>Bacteroidota</taxon>
        <taxon>Flavobacteriia</taxon>
        <taxon>Flavobacteriales</taxon>
        <taxon>Flavobacteriaceae</taxon>
        <taxon>Cellulophaga</taxon>
    </lineage>
</organism>
<gene>
    <name evidence="2" type="ORF">SAMN04487992_104252</name>
</gene>
<name>A0A1G7GAS4_9FLAO</name>
<evidence type="ECO:0000313" key="2">
    <source>
        <dbReference type="EMBL" id="SDE85248.1"/>
    </source>
</evidence>
<dbReference type="Gene3D" id="1.25.40.10">
    <property type="entry name" value="Tetratricopeptide repeat domain"/>
    <property type="match status" value="1"/>
</dbReference>
<keyword evidence="1" id="KW-1133">Transmembrane helix</keyword>
<keyword evidence="1" id="KW-0812">Transmembrane</keyword>
<reference evidence="3" key="1">
    <citation type="submission" date="2016-10" db="EMBL/GenBank/DDBJ databases">
        <authorList>
            <person name="Varghese N."/>
            <person name="Submissions S."/>
        </authorList>
    </citation>
    <scope>NUCLEOTIDE SEQUENCE [LARGE SCALE GENOMIC DNA]</scope>
    <source>
        <strain evidence="3">DSM 24729</strain>
    </source>
</reference>
<dbReference type="AlphaFoldDB" id="A0A1G7GAS4"/>
<evidence type="ECO:0000313" key="3">
    <source>
        <dbReference type="Proteomes" id="UP000182114"/>
    </source>
</evidence>